<keyword evidence="3" id="KW-1185">Reference proteome</keyword>
<dbReference type="AlphaFoldDB" id="A0A086BKH3"/>
<protein>
    <submittedName>
        <fullName evidence="2">Uncharacterized protein</fullName>
    </submittedName>
</protein>
<evidence type="ECO:0000256" key="1">
    <source>
        <dbReference type="SAM" id="Phobius"/>
    </source>
</evidence>
<evidence type="ECO:0000313" key="3">
    <source>
        <dbReference type="Proteomes" id="UP000028709"/>
    </source>
</evidence>
<keyword evidence="1" id="KW-0472">Membrane</keyword>
<feature type="transmembrane region" description="Helical" evidence="1">
    <location>
        <begin position="6"/>
        <end position="26"/>
    </location>
</feature>
<gene>
    <name evidence="2" type="ORF">IQ37_05295</name>
</gene>
<dbReference type="KEGG" id="cpip:CJF12_00620"/>
<keyword evidence="1" id="KW-0812">Transmembrane</keyword>
<organism evidence="2 3">
    <name type="scientific">Chryseobacterium piperi</name>
    <dbReference type="NCBI Taxonomy" id="558152"/>
    <lineage>
        <taxon>Bacteria</taxon>
        <taxon>Pseudomonadati</taxon>
        <taxon>Bacteroidota</taxon>
        <taxon>Flavobacteriia</taxon>
        <taxon>Flavobacteriales</taxon>
        <taxon>Weeksellaceae</taxon>
        <taxon>Chryseobacterium group</taxon>
        <taxon>Chryseobacterium</taxon>
    </lineage>
</organism>
<dbReference type="Proteomes" id="UP000028709">
    <property type="component" value="Unassembled WGS sequence"/>
</dbReference>
<dbReference type="EMBL" id="JPRJ01000006">
    <property type="protein sequence ID" value="KFF29437.1"/>
    <property type="molecule type" value="Genomic_DNA"/>
</dbReference>
<accession>A0A086BKH3</accession>
<proteinExistence type="predicted"/>
<dbReference type="STRING" id="558152.IQ37_05295"/>
<evidence type="ECO:0000313" key="2">
    <source>
        <dbReference type="EMBL" id="KFF29437.1"/>
    </source>
</evidence>
<keyword evidence="1" id="KW-1133">Transmembrane helix</keyword>
<comment type="caution">
    <text evidence="2">The sequence shown here is derived from an EMBL/GenBank/DDBJ whole genome shotgun (WGS) entry which is preliminary data.</text>
</comment>
<reference evidence="2 3" key="1">
    <citation type="submission" date="2014-07" db="EMBL/GenBank/DDBJ databases">
        <title>Genome of Chryseobacterium piperi CTM.</title>
        <authorList>
            <person name="Pipes S.E."/>
            <person name="Stropko S.J."/>
            <person name="Newman J.D."/>
        </authorList>
    </citation>
    <scope>NUCLEOTIDE SEQUENCE [LARGE SCALE GENOMIC DNA]</scope>
    <source>
        <strain evidence="2 3">CTM</strain>
    </source>
</reference>
<name>A0A086BKH3_9FLAO</name>
<feature type="transmembrane region" description="Helical" evidence="1">
    <location>
        <begin position="38"/>
        <end position="55"/>
    </location>
</feature>
<sequence>MLLWIFFAVATVFDLLAELYANLIFLNGKFKINRFFRVIFKPFVMFTVIFLTNTFKRGLKRPLLSLRNG</sequence>